<dbReference type="AlphaFoldDB" id="A0A8H6H987"/>
<protein>
    <submittedName>
        <fullName evidence="1">Uncharacterized protein</fullName>
    </submittedName>
</protein>
<gene>
    <name evidence="1" type="ORF">DFP72DRAFT_1110940</name>
</gene>
<dbReference type="Proteomes" id="UP000521943">
    <property type="component" value="Unassembled WGS sequence"/>
</dbReference>
<accession>A0A8H6H987</accession>
<proteinExistence type="predicted"/>
<reference evidence="1 2" key="1">
    <citation type="submission" date="2020-07" db="EMBL/GenBank/DDBJ databases">
        <title>Comparative genomics of pyrophilous fungi reveals a link between fire events and developmental genes.</title>
        <authorList>
            <consortium name="DOE Joint Genome Institute"/>
            <person name="Steindorff A.S."/>
            <person name="Carver A."/>
            <person name="Calhoun S."/>
            <person name="Stillman K."/>
            <person name="Liu H."/>
            <person name="Lipzen A."/>
            <person name="Pangilinan J."/>
            <person name="Labutti K."/>
            <person name="Bruns T.D."/>
            <person name="Grigoriev I.V."/>
        </authorList>
    </citation>
    <scope>NUCLEOTIDE SEQUENCE [LARGE SCALE GENOMIC DNA]</scope>
    <source>
        <strain evidence="1 2">CBS 144469</strain>
    </source>
</reference>
<evidence type="ECO:0000313" key="2">
    <source>
        <dbReference type="Proteomes" id="UP000521943"/>
    </source>
</evidence>
<name>A0A8H6H987_9AGAR</name>
<sequence length="175" mass="19499">MKLNIASLFGVVMGSSYLLTSAYAYGDYDDLDVRSGVDYHSERDLGFDARGTIDVPFHPSLRAFLEDAAAAHARRGFPSKEAKPGKTPSLRIKGGKTEFYKDFWLYDKPARVIEMIQKDPKWIPPSPGKKIVDLQLGMSDDKPFSKMTQVTRIPSFLAIEDAIKRGDNAINVVVN</sequence>
<evidence type="ECO:0000313" key="1">
    <source>
        <dbReference type="EMBL" id="KAF6741877.1"/>
    </source>
</evidence>
<organism evidence="1 2">
    <name type="scientific">Ephemerocybe angulata</name>
    <dbReference type="NCBI Taxonomy" id="980116"/>
    <lineage>
        <taxon>Eukaryota</taxon>
        <taxon>Fungi</taxon>
        <taxon>Dikarya</taxon>
        <taxon>Basidiomycota</taxon>
        <taxon>Agaricomycotina</taxon>
        <taxon>Agaricomycetes</taxon>
        <taxon>Agaricomycetidae</taxon>
        <taxon>Agaricales</taxon>
        <taxon>Agaricineae</taxon>
        <taxon>Psathyrellaceae</taxon>
        <taxon>Ephemerocybe</taxon>
    </lineage>
</organism>
<dbReference type="EMBL" id="JACGCI010000213">
    <property type="protein sequence ID" value="KAF6741877.1"/>
    <property type="molecule type" value="Genomic_DNA"/>
</dbReference>
<keyword evidence="2" id="KW-1185">Reference proteome</keyword>
<comment type="caution">
    <text evidence="1">The sequence shown here is derived from an EMBL/GenBank/DDBJ whole genome shotgun (WGS) entry which is preliminary data.</text>
</comment>